<evidence type="ECO:0000313" key="9">
    <source>
        <dbReference type="Proteomes" id="UP001140453"/>
    </source>
</evidence>
<comment type="similarity">
    <text evidence="1 7">Belongs to the peptidase S10 family.</text>
</comment>
<name>A0A9W9D0D4_9PEZI</name>
<feature type="chain" id="PRO_5041014900" description="Carboxypeptidase" evidence="7">
    <location>
        <begin position="20"/>
        <end position="556"/>
    </location>
</feature>
<organism evidence="8 9">
    <name type="scientific">Gnomoniopsis smithogilvyi</name>
    <dbReference type="NCBI Taxonomy" id="1191159"/>
    <lineage>
        <taxon>Eukaryota</taxon>
        <taxon>Fungi</taxon>
        <taxon>Dikarya</taxon>
        <taxon>Ascomycota</taxon>
        <taxon>Pezizomycotina</taxon>
        <taxon>Sordariomycetes</taxon>
        <taxon>Sordariomycetidae</taxon>
        <taxon>Diaporthales</taxon>
        <taxon>Gnomoniaceae</taxon>
        <taxon>Gnomoniopsis</taxon>
    </lineage>
</organism>
<dbReference type="InterPro" id="IPR029058">
    <property type="entry name" value="AB_hydrolase_fold"/>
</dbReference>
<dbReference type="EMBL" id="JAPEVB010000001">
    <property type="protein sequence ID" value="KAJ4396362.1"/>
    <property type="molecule type" value="Genomic_DNA"/>
</dbReference>
<dbReference type="InterPro" id="IPR018202">
    <property type="entry name" value="Ser_caboxypep_ser_AS"/>
</dbReference>
<keyword evidence="3 7" id="KW-0645">Protease</keyword>
<keyword evidence="2 7" id="KW-0121">Carboxypeptidase</keyword>
<dbReference type="InterPro" id="IPR033124">
    <property type="entry name" value="Ser_caboxypep_his_AS"/>
</dbReference>
<dbReference type="AlphaFoldDB" id="A0A9W9D0D4"/>
<sequence length="556" mass="61011">MRWSNLLSSTLALTGAASAARSTRHVGNFEKRLERSGRAAPSVNDAPLKTREHVHMGKRDNTTQPQFLTNSTAKFAVNGTGIPDVDFDVGESYAGSIPVTTDEAGDYLFFWFFPSTNPDADKEILIWLNGGPGCSSFEGLLQENGPFLWQYGTFKPVENPYSWHKLTNVLWVEQPIGTGFSQGNVTATSEEDVADQFKSWFKNFVDTFAIQGYKIYIAGESYAGQFVPYIASGFLDTNDTTYYDLQGIMVYDPSIAYNDLQSEFTTLPFVEAWSNLFALNDTFLADIRARDAACGYADFREKYLQFPPTSFLPSYEDLPGINNESCVGIYYDVFDAVLLVNPCFDIYQVATTCPVLWDVLGFPGSFEYLPEGASIYFDRTDVKEAIHAPLIEWTECSEINVFVNGDDTSLPSATTVLPGVIDRTQNVIIGHGALDMILIANGTLLQIQNMTWGGLQGFQSVPSDPFYVPYHTDVSDSTLAGAGVFGTTITERGLTFVGIDLSGHMVPQYAPTAAFRHVEVLLGRVSNLSSTDPFTTAIDSNVGQVSSLAGESGNFP</sequence>
<keyword evidence="4 7" id="KW-0732">Signal</keyword>
<comment type="caution">
    <text evidence="8">The sequence shown here is derived from an EMBL/GenBank/DDBJ whole genome shotgun (WGS) entry which is preliminary data.</text>
</comment>
<evidence type="ECO:0000256" key="3">
    <source>
        <dbReference type="ARBA" id="ARBA00022670"/>
    </source>
</evidence>
<feature type="signal peptide" evidence="7">
    <location>
        <begin position="1"/>
        <end position="19"/>
    </location>
</feature>
<dbReference type="PRINTS" id="PR00724">
    <property type="entry name" value="CRBOXYPTASEC"/>
</dbReference>
<evidence type="ECO:0000256" key="6">
    <source>
        <dbReference type="ARBA" id="ARBA00023180"/>
    </source>
</evidence>
<proteinExistence type="inferred from homology"/>
<evidence type="ECO:0000256" key="1">
    <source>
        <dbReference type="ARBA" id="ARBA00009431"/>
    </source>
</evidence>
<evidence type="ECO:0000313" key="8">
    <source>
        <dbReference type="EMBL" id="KAJ4396362.1"/>
    </source>
</evidence>
<gene>
    <name evidence="8" type="ORF">N0V93_000581</name>
</gene>
<dbReference type="InterPro" id="IPR001563">
    <property type="entry name" value="Peptidase_S10"/>
</dbReference>
<evidence type="ECO:0000256" key="7">
    <source>
        <dbReference type="RuleBase" id="RU361156"/>
    </source>
</evidence>
<evidence type="ECO:0000256" key="5">
    <source>
        <dbReference type="ARBA" id="ARBA00022801"/>
    </source>
</evidence>
<keyword evidence="6" id="KW-0325">Glycoprotein</keyword>
<evidence type="ECO:0000256" key="4">
    <source>
        <dbReference type="ARBA" id="ARBA00022729"/>
    </source>
</evidence>
<dbReference type="FunFam" id="3.40.50.1820:FF:000118">
    <property type="entry name" value="Carboxypeptidase"/>
    <property type="match status" value="1"/>
</dbReference>
<reference evidence="8" key="1">
    <citation type="submission" date="2022-10" db="EMBL/GenBank/DDBJ databases">
        <title>Tapping the CABI collections for fungal endophytes: first genome assemblies for Collariella, Neodidymelliopsis, Ascochyta clinopodiicola, Didymella pomorum, Didymosphaeria variabile, Neocosmospora piperis and Neocucurbitaria cava.</title>
        <authorList>
            <person name="Hill R."/>
        </authorList>
    </citation>
    <scope>NUCLEOTIDE SEQUENCE</scope>
    <source>
        <strain evidence="8">IMI 355082</strain>
    </source>
</reference>
<dbReference type="OrthoDB" id="443318at2759"/>
<dbReference type="PROSITE" id="PS00560">
    <property type="entry name" value="CARBOXYPEPT_SER_HIS"/>
    <property type="match status" value="1"/>
</dbReference>
<dbReference type="PANTHER" id="PTHR11802:SF479">
    <property type="entry name" value="CARBOXYPEPTIDASE"/>
    <property type="match status" value="1"/>
</dbReference>
<dbReference type="SUPFAM" id="SSF53474">
    <property type="entry name" value="alpha/beta-Hydrolases"/>
    <property type="match status" value="1"/>
</dbReference>
<dbReference type="GO" id="GO:0004185">
    <property type="term" value="F:serine-type carboxypeptidase activity"/>
    <property type="evidence" value="ECO:0007669"/>
    <property type="project" value="UniProtKB-UniRule"/>
</dbReference>
<protein>
    <recommendedName>
        <fullName evidence="7">Carboxypeptidase</fullName>
        <ecNumber evidence="7">3.4.16.-</ecNumber>
    </recommendedName>
</protein>
<dbReference type="Proteomes" id="UP001140453">
    <property type="component" value="Unassembled WGS sequence"/>
</dbReference>
<keyword evidence="9" id="KW-1185">Reference proteome</keyword>
<accession>A0A9W9D0D4</accession>
<dbReference type="GO" id="GO:0006508">
    <property type="term" value="P:proteolysis"/>
    <property type="evidence" value="ECO:0007669"/>
    <property type="project" value="UniProtKB-KW"/>
</dbReference>
<dbReference type="PROSITE" id="PS00131">
    <property type="entry name" value="CARBOXYPEPT_SER_SER"/>
    <property type="match status" value="1"/>
</dbReference>
<dbReference type="EC" id="3.4.16.-" evidence="7"/>
<dbReference type="PANTHER" id="PTHR11802">
    <property type="entry name" value="SERINE PROTEASE FAMILY S10 SERINE CARBOXYPEPTIDASE"/>
    <property type="match status" value="1"/>
</dbReference>
<keyword evidence="5 7" id="KW-0378">Hydrolase</keyword>
<evidence type="ECO:0000256" key="2">
    <source>
        <dbReference type="ARBA" id="ARBA00022645"/>
    </source>
</evidence>
<dbReference type="Gene3D" id="3.40.50.1820">
    <property type="entry name" value="alpha/beta hydrolase"/>
    <property type="match status" value="1"/>
</dbReference>
<dbReference type="Pfam" id="PF00450">
    <property type="entry name" value="Peptidase_S10"/>
    <property type="match status" value="1"/>
</dbReference>